<dbReference type="PANTHER" id="PTHR12730:SF0">
    <property type="entry name" value="PROTEIN SDA1 HOMOLOG"/>
    <property type="match status" value="1"/>
</dbReference>
<dbReference type="InterPro" id="IPR027312">
    <property type="entry name" value="Sda1"/>
</dbReference>
<dbReference type="InterPro" id="IPR012977">
    <property type="entry name" value="SDA1_N"/>
</dbReference>
<keyword evidence="5" id="KW-1185">Reference proteome</keyword>
<comment type="subcellular location">
    <subcellularLocation>
        <location evidence="1">Nucleus</location>
        <location evidence="1">Nucleolus</location>
    </subcellularLocation>
</comment>
<evidence type="ECO:0000256" key="1">
    <source>
        <dbReference type="RuleBase" id="RU365057"/>
    </source>
</evidence>
<reference evidence="4 5" key="1">
    <citation type="journal article" date="2022" name="Nat. Plants">
        <title>Genomes of leafy and leafless Platanthera orchids illuminate the evolution of mycoheterotrophy.</title>
        <authorList>
            <person name="Li M.H."/>
            <person name="Liu K.W."/>
            <person name="Li Z."/>
            <person name="Lu H.C."/>
            <person name="Ye Q.L."/>
            <person name="Zhang D."/>
            <person name="Wang J.Y."/>
            <person name="Li Y.F."/>
            <person name="Zhong Z.M."/>
            <person name="Liu X."/>
            <person name="Yu X."/>
            <person name="Liu D.K."/>
            <person name="Tu X.D."/>
            <person name="Liu B."/>
            <person name="Hao Y."/>
            <person name="Liao X.Y."/>
            <person name="Jiang Y.T."/>
            <person name="Sun W.H."/>
            <person name="Chen J."/>
            <person name="Chen Y.Q."/>
            <person name="Ai Y."/>
            <person name="Zhai J.W."/>
            <person name="Wu S.S."/>
            <person name="Zhou Z."/>
            <person name="Hsiao Y.Y."/>
            <person name="Wu W.L."/>
            <person name="Chen Y.Y."/>
            <person name="Lin Y.F."/>
            <person name="Hsu J.L."/>
            <person name="Li C.Y."/>
            <person name="Wang Z.W."/>
            <person name="Zhao X."/>
            <person name="Zhong W.Y."/>
            <person name="Ma X.K."/>
            <person name="Ma L."/>
            <person name="Huang J."/>
            <person name="Chen G.Z."/>
            <person name="Huang M.Z."/>
            <person name="Huang L."/>
            <person name="Peng D.H."/>
            <person name="Luo Y.B."/>
            <person name="Zou S.Q."/>
            <person name="Chen S.P."/>
            <person name="Lan S."/>
            <person name="Tsai W.C."/>
            <person name="Van de Peer Y."/>
            <person name="Liu Z.J."/>
        </authorList>
    </citation>
    <scope>NUCLEOTIDE SEQUENCE [LARGE SCALE GENOMIC DNA]</scope>
    <source>
        <strain evidence="4">Lor288</strain>
    </source>
</reference>
<comment type="function">
    <text evidence="1">Required for 60S pre-ribosomal subunits export to the cytoplasm.</text>
</comment>
<dbReference type="PANTHER" id="PTHR12730">
    <property type="entry name" value="HSDA/SDA1-RELATED"/>
    <property type="match status" value="1"/>
</dbReference>
<comment type="caution">
    <text evidence="4">The sequence shown here is derived from an EMBL/GenBank/DDBJ whole genome shotgun (WGS) entry which is preliminary data.</text>
</comment>
<dbReference type="SUPFAM" id="SSF48371">
    <property type="entry name" value="ARM repeat"/>
    <property type="match status" value="1"/>
</dbReference>
<feature type="compositionally biased region" description="Acidic residues" evidence="2">
    <location>
        <begin position="502"/>
        <end position="539"/>
    </location>
</feature>
<sequence length="680" mass="76766">MPPATASYLLSPESFTASGQAAERLSLPMLQSRMKMDPEGHETELLLVYRHFKSTLQLFKQQSALSSTSDPAVSKYLGDLAMFLAHMIPFYPLDLAEFPSQVSDFLRTNARTLPSSLRCHLSQATILLVNREIIDPEESLDLFIDLQIIDDRTLRKLAFFHVVHSIRRMNKKHRNNAKNQKLQTILFRILQEEEELRARRSLVVLCDLHRRKVWFDDRTANAICSACFHNSSRVMVPALSFLLGYECNDACDSEDSGGEEDERSQNPQVVVSKEQIYKGFVEKLYSRLHTCNERFEVRMMMLKVIARTIGLHRLILLNFYPFLQKYVQPHQREVTNLLAAGIQACHDEVPPDAVEPLFKQIVNQFVHDHSRPEAIAVGLNAVREMCLRMPLLMNEDLLQDLALYKKSHDKAVSIAARSLITLFREICPSLLVKKDRGRPIDPKARPKAFGEVSVASEVPGIELLQHDGELIASGSDDDMYDAADTEVNHSLGSDEPAFDFEEENDAEDEDYSEVDGEDYDELDTADDSVDDHDDLDDSDAQGSENEGSADVDDSDDSGDDECKNNGSEKVEDEPRRKKRKLEVHVGNLNAVDLSLRVLKRLSGIKIAKAPTNEDDGILSNEDFKRIKELKAKKDGKHGLSQHGLLNKDANSTSTAFKIPSSEQLSAKRLDPVKLEVKFFL</sequence>
<feature type="compositionally biased region" description="Acidic residues" evidence="2">
    <location>
        <begin position="547"/>
        <end position="559"/>
    </location>
</feature>
<keyword evidence="1" id="KW-0690">Ribosome biogenesis</keyword>
<protein>
    <recommendedName>
        <fullName evidence="1">Protein SDA1</fullName>
    </recommendedName>
</protein>
<keyword evidence="1" id="KW-0653">Protein transport</keyword>
<dbReference type="Proteomes" id="UP001412067">
    <property type="component" value="Unassembled WGS sequence"/>
</dbReference>
<organism evidence="4 5">
    <name type="scientific">Platanthera guangdongensis</name>
    <dbReference type="NCBI Taxonomy" id="2320717"/>
    <lineage>
        <taxon>Eukaryota</taxon>
        <taxon>Viridiplantae</taxon>
        <taxon>Streptophyta</taxon>
        <taxon>Embryophyta</taxon>
        <taxon>Tracheophyta</taxon>
        <taxon>Spermatophyta</taxon>
        <taxon>Magnoliopsida</taxon>
        <taxon>Liliopsida</taxon>
        <taxon>Asparagales</taxon>
        <taxon>Orchidaceae</taxon>
        <taxon>Orchidoideae</taxon>
        <taxon>Orchideae</taxon>
        <taxon>Orchidinae</taxon>
        <taxon>Platanthera</taxon>
    </lineage>
</organism>
<comment type="similarity">
    <text evidence="1">Belongs to the SDA1 family.</text>
</comment>
<accession>A0ABR2N5T4</accession>
<feature type="compositionally biased region" description="Basic and acidic residues" evidence="2">
    <location>
        <begin position="560"/>
        <end position="575"/>
    </location>
</feature>
<feature type="region of interest" description="Disordered" evidence="2">
    <location>
        <begin position="502"/>
        <end position="582"/>
    </location>
</feature>
<gene>
    <name evidence="4" type="ORF">KSP40_PGU010318</name>
</gene>
<evidence type="ECO:0000313" key="4">
    <source>
        <dbReference type="EMBL" id="KAK8971498.1"/>
    </source>
</evidence>
<evidence type="ECO:0000256" key="2">
    <source>
        <dbReference type="SAM" id="MobiDB-lite"/>
    </source>
</evidence>
<dbReference type="Pfam" id="PF08158">
    <property type="entry name" value="SDA1_HEAT"/>
    <property type="match status" value="2"/>
</dbReference>
<proteinExistence type="inferred from homology"/>
<dbReference type="InterPro" id="IPR016024">
    <property type="entry name" value="ARM-type_fold"/>
</dbReference>
<evidence type="ECO:0000259" key="3">
    <source>
        <dbReference type="Pfam" id="PF08158"/>
    </source>
</evidence>
<name>A0ABR2N5T4_9ASPA</name>
<evidence type="ECO:0000313" key="5">
    <source>
        <dbReference type="Proteomes" id="UP001412067"/>
    </source>
</evidence>
<keyword evidence="1" id="KW-0813">Transport</keyword>
<keyword evidence="1" id="KW-0539">Nucleus</keyword>
<feature type="domain" description="SDA1 N-terminal" evidence="3">
    <location>
        <begin position="279"/>
        <end position="407"/>
    </location>
</feature>
<dbReference type="EMBL" id="JBBWWR010000001">
    <property type="protein sequence ID" value="KAK8971498.1"/>
    <property type="molecule type" value="Genomic_DNA"/>
</dbReference>
<feature type="domain" description="SDA1 N-terminal" evidence="3">
    <location>
        <begin position="83"/>
        <end position="272"/>
    </location>
</feature>